<accession>A0A849SFS4</accession>
<organism evidence="6 7">
    <name type="scientific">Eiseniibacteriota bacterium</name>
    <dbReference type="NCBI Taxonomy" id="2212470"/>
    <lineage>
        <taxon>Bacteria</taxon>
        <taxon>Candidatus Eiseniibacteriota</taxon>
    </lineage>
</organism>
<dbReference type="CDD" id="cd03230">
    <property type="entry name" value="ABC_DR_subfamily_A"/>
    <property type="match status" value="1"/>
</dbReference>
<dbReference type="PANTHER" id="PTHR42939">
    <property type="entry name" value="ABC TRANSPORTER ATP-BINDING PROTEIN ALBC-RELATED"/>
    <property type="match status" value="1"/>
</dbReference>
<comment type="caution">
    <text evidence="6">The sequence shown here is derived from an EMBL/GenBank/DDBJ whole genome shotgun (WGS) entry which is preliminary data.</text>
</comment>
<evidence type="ECO:0000313" key="6">
    <source>
        <dbReference type="EMBL" id="NOT33336.1"/>
    </source>
</evidence>
<dbReference type="AlphaFoldDB" id="A0A849SFS4"/>
<dbReference type="EMBL" id="JABFRW010000043">
    <property type="protein sequence ID" value="NOT33336.1"/>
    <property type="molecule type" value="Genomic_DNA"/>
</dbReference>
<evidence type="ECO:0000256" key="1">
    <source>
        <dbReference type="ARBA" id="ARBA00022448"/>
    </source>
</evidence>
<gene>
    <name evidence="6" type="ORF">HOP12_04105</name>
</gene>
<dbReference type="InterPro" id="IPR051782">
    <property type="entry name" value="ABC_Transporter_VariousFunc"/>
</dbReference>
<evidence type="ECO:0000259" key="5">
    <source>
        <dbReference type="PROSITE" id="PS50893"/>
    </source>
</evidence>
<dbReference type="SMART" id="SM00382">
    <property type="entry name" value="AAA"/>
    <property type="match status" value="1"/>
</dbReference>
<keyword evidence="1" id="KW-0813">Transport</keyword>
<reference evidence="6 7" key="1">
    <citation type="submission" date="2020-04" db="EMBL/GenBank/DDBJ databases">
        <title>Metagenomic profiling of ammonia- and methane-oxidizing microorganisms in a Dutch drinking water treatment plant.</title>
        <authorList>
            <person name="Poghosyan L."/>
            <person name="Leucker S."/>
        </authorList>
    </citation>
    <scope>NUCLEOTIDE SEQUENCE [LARGE SCALE GENOMIC DNA]</scope>
    <source>
        <strain evidence="6">S-RSF-IL-03</strain>
    </source>
</reference>
<protein>
    <submittedName>
        <fullName evidence="6">ABC transporter ATP-binding protein</fullName>
    </submittedName>
</protein>
<dbReference type="GO" id="GO:0016887">
    <property type="term" value="F:ATP hydrolysis activity"/>
    <property type="evidence" value="ECO:0007669"/>
    <property type="project" value="InterPro"/>
</dbReference>
<sequence length="265" mass="28604">MSTTGPFDPATPAPRAESTPASPPLALRGLVRRFGKFTAVDGVSLEVRAGEIVGFLGPNGAGKTTSLRMAAGLLAPDAGEVEIAGHSLERSPLEARARIGFVPDRAYLYERLTGYEFLEFVAALYQVPADLATRRGAAILERFEMREAAHDPTETYSHGMRQKLAVTAALLHEPMLLLLDEPLNGLDPLAARSLKDLLREHAARGGGILVSTHLLDVVERLCDRVVILHHGRVVAAATLDELRGAHHQATLEDVFLELTREAQAT</sequence>
<dbReference type="Gene3D" id="3.40.50.300">
    <property type="entry name" value="P-loop containing nucleotide triphosphate hydrolases"/>
    <property type="match status" value="1"/>
</dbReference>
<keyword evidence="2" id="KW-0547">Nucleotide-binding</keyword>
<evidence type="ECO:0000313" key="7">
    <source>
        <dbReference type="Proteomes" id="UP000580839"/>
    </source>
</evidence>
<dbReference type="PROSITE" id="PS50893">
    <property type="entry name" value="ABC_TRANSPORTER_2"/>
    <property type="match status" value="1"/>
</dbReference>
<keyword evidence="3 6" id="KW-0067">ATP-binding</keyword>
<feature type="domain" description="ABC transporter" evidence="5">
    <location>
        <begin position="25"/>
        <end position="255"/>
    </location>
</feature>
<name>A0A849SFS4_UNCEI</name>
<evidence type="ECO:0000256" key="3">
    <source>
        <dbReference type="ARBA" id="ARBA00022840"/>
    </source>
</evidence>
<dbReference type="GO" id="GO:0005524">
    <property type="term" value="F:ATP binding"/>
    <property type="evidence" value="ECO:0007669"/>
    <property type="project" value="UniProtKB-KW"/>
</dbReference>
<feature type="region of interest" description="Disordered" evidence="4">
    <location>
        <begin position="1"/>
        <end position="22"/>
    </location>
</feature>
<dbReference type="InterPro" id="IPR027417">
    <property type="entry name" value="P-loop_NTPase"/>
</dbReference>
<dbReference type="InterPro" id="IPR003439">
    <property type="entry name" value="ABC_transporter-like_ATP-bd"/>
</dbReference>
<dbReference type="Pfam" id="PF00005">
    <property type="entry name" value="ABC_tran"/>
    <property type="match status" value="1"/>
</dbReference>
<evidence type="ECO:0000256" key="4">
    <source>
        <dbReference type="SAM" id="MobiDB-lite"/>
    </source>
</evidence>
<dbReference type="PANTHER" id="PTHR42939:SF1">
    <property type="entry name" value="ABC TRANSPORTER ATP-BINDING PROTEIN ALBC-RELATED"/>
    <property type="match status" value="1"/>
</dbReference>
<evidence type="ECO:0000256" key="2">
    <source>
        <dbReference type="ARBA" id="ARBA00022741"/>
    </source>
</evidence>
<proteinExistence type="predicted"/>
<dbReference type="SUPFAM" id="SSF52540">
    <property type="entry name" value="P-loop containing nucleoside triphosphate hydrolases"/>
    <property type="match status" value="1"/>
</dbReference>
<dbReference type="Proteomes" id="UP000580839">
    <property type="component" value="Unassembled WGS sequence"/>
</dbReference>
<dbReference type="InterPro" id="IPR003593">
    <property type="entry name" value="AAA+_ATPase"/>
</dbReference>